<dbReference type="PANTHER" id="PTHR21015:SF28">
    <property type="entry name" value="SLL1722 PROTEIN"/>
    <property type="match status" value="1"/>
</dbReference>
<organism evidence="2 3">
    <name type="scientific">Marinobacterium lacunae</name>
    <dbReference type="NCBI Taxonomy" id="1232683"/>
    <lineage>
        <taxon>Bacteria</taxon>
        <taxon>Pseudomonadati</taxon>
        <taxon>Pseudomonadota</taxon>
        <taxon>Gammaproteobacteria</taxon>
        <taxon>Oceanospirillales</taxon>
        <taxon>Oceanospirillaceae</taxon>
        <taxon>Marinobacterium</taxon>
    </lineage>
</organism>
<dbReference type="Proteomes" id="UP000028252">
    <property type="component" value="Unassembled WGS sequence"/>
</dbReference>
<proteinExistence type="predicted"/>
<dbReference type="InterPro" id="IPR007235">
    <property type="entry name" value="Glyco_trans_28_C"/>
</dbReference>
<dbReference type="SUPFAM" id="SSF53756">
    <property type="entry name" value="UDP-Glycosyltransferase/glycogen phosphorylase"/>
    <property type="match status" value="1"/>
</dbReference>
<protein>
    <recommendedName>
        <fullName evidence="1">Glycosyl transferase family 28 C-terminal domain-containing protein</fullName>
    </recommendedName>
</protein>
<dbReference type="PATRIC" id="fig|1232683.4.peg.3426"/>
<dbReference type="RefSeq" id="WP_051693074.1">
    <property type="nucleotide sequence ID" value="NZ_JMQN01000050.1"/>
</dbReference>
<name>A0A081FUY7_9GAMM</name>
<keyword evidence="3" id="KW-1185">Reference proteome</keyword>
<reference evidence="2 3" key="1">
    <citation type="submission" date="2014-04" db="EMBL/GenBank/DDBJ databases">
        <title>Marinobacterium kochiensis sp. nov., isolated from sediment sample collected from Kochi backwaters in Kerala, India.</title>
        <authorList>
            <person name="Singh A."/>
            <person name="Pinnaka A.K."/>
        </authorList>
    </citation>
    <scope>NUCLEOTIDE SEQUENCE [LARGE SCALE GENOMIC DNA]</scope>
    <source>
        <strain evidence="2 3">AK27</strain>
    </source>
</reference>
<sequence>MQHLLGIGHIKRAALLVEGWVKAGLEVTVVLGGEPVPQFDFQGARVIQLPPLKSRDADFSGLVDVQGREPDEAFRQRRCAMLISAFENEKPDILAIESYPFGRRQLRWELLPLLERASSRSIRPMIVSSVRDIVQGRRPERVRETLGLIDQYFDAVLVHGDRRFLPFSASFPEAHLIERKLVYTGYVTGSQTSTGTTDLGRGEVIVSAGGGAVGFRLMDAALRARAKTTLSDVTWRCLVGPNLPREHLEQLESLRAPNVIIEPVRRDFPELLTNCQVSISQGGYNTMMDLLGVHTPAVVVPFEGEGETEQLERSRRLAALNRCVVVREQVLDPDALAAAVDQSLGLKPDEVQIDLDGAEKSAGLLVERWEALRG</sequence>
<dbReference type="Gene3D" id="3.40.50.2000">
    <property type="entry name" value="Glycogen Phosphorylase B"/>
    <property type="match status" value="1"/>
</dbReference>
<gene>
    <name evidence="2" type="ORF">ADIMK_3482</name>
</gene>
<dbReference type="EMBL" id="JMQN01000050">
    <property type="protein sequence ID" value="KEA62342.1"/>
    <property type="molecule type" value="Genomic_DNA"/>
</dbReference>
<dbReference type="eggNOG" id="COG4671">
    <property type="taxonomic scope" value="Bacteria"/>
</dbReference>
<evidence type="ECO:0000259" key="1">
    <source>
        <dbReference type="Pfam" id="PF04101"/>
    </source>
</evidence>
<dbReference type="PANTHER" id="PTHR21015">
    <property type="entry name" value="UDP-N-ACETYLGLUCOSAMINE--N-ACETYLMURAMYL-(PENTAPEPTIDE) PYROPHOSPHORYL-UNDECAPRENOL N-ACETYLGLUCOSAMINE TRANSFERASE 1"/>
    <property type="match status" value="1"/>
</dbReference>
<dbReference type="STRING" id="1232683.ADIMK_3482"/>
<comment type="caution">
    <text evidence="2">The sequence shown here is derived from an EMBL/GenBank/DDBJ whole genome shotgun (WGS) entry which is preliminary data.</text>
</comment>
<dbReference type="Pfam" id="PF04101">
    <property type="entry name" value="Glyco_tran_28_C"/>
    <property type="match status" value="1"/>
</dbReference>
<evidence type="ECO:0000313" key="3">
    <source>
        <dbReference type="Proteomes" id="UP000028252"/>
    </source>
</evidence>
<accession>A0A081FUY7</accession>
<dbReference type="GO" id="GO:0016758">
    <property type="term" value="F:hexosyltransferase activity"/>
    <property type="evidence" value="ECO:0007669"/>
    <property type="project" value="InterPro"/>
</dbReference>
<evidence type="ECO:0000313" key="2">
    <source>
        <dbReference type="EMBL" id="KEA62342.1"/>
    </source>
</evidence>
<dbReference type="AlphaFoldDB" id="A0A081FUY7"/>
<feature type="domain" description="Glycosyl transferase family 28 C-terminal" evidence="1">
    <location>
        <begin position="210"/>
        <end position="343"/>
    </location>
</feature>